<keyword evidence="2" id="KW-1185">Reference proteome</keyword>
<dbReference type="Proteomes" id="UP000053593">
    <property type="component" value="Unassembled WGS sequence"/>
</dbReference>
<reference evidence="1 2" key="1">
    <citation type="submission" date="2014-04" db="EMBL/GenBank/DDBJ databases">
        <title>Evolutionary Origins and Diversification of the Mycorrhizal Mutualists.</title>
        <authorList>
            <consortium name="DOE Joint Genome Institute"/>
            <consortium name="Mycorrhizal Genomics Consortium"/>
            <person name="Kohler A."/>
            <person name="Kuo A."/>
            <person name="Nagy L.G."/>
            <person name="Floudas D."/>
            <person name="Copeland A."/>
            <person name="Barry K.W."/>
            <person name="Cichocki N."/>
            <person name="Veneault-Fourrey C."/>
            <person name="LaButti K."/>
            <person name="Lindquist E.A."/>
            <person name="Lipzen A."/>
            <person name="Lundell T."/>
            <person name="Morin E."/>
            <person name="Murat C."/>
            <person name="Riley R."/>
            <person name="Ohm R."/>
            <person name="Sun H."/>
            <person name="Tunlid A."/>
            <person name="Henrissat B."/>
            <person name="Grigoriev I.V."/>
            <person name="Hibbett D.S."/>
            <person name="Martin F."/>
        </authorList>
    </citation>
    <scope>NUCLEOTIDE SEQUENCE [LARGE SCALE GENOMIC DNA]</scope>
    <source>
        <strain evidence="1 2">FD-317 M1</strain>
    </source>
</reference>
<evidence type="ECO:0000313" key="2">
    <source>
        <dbReference type="Proteomes" id="UP000053593"/>
    </source>
</evidence>
<proteinExistence type="predicted"/>
<evidence type="ECO:0000313" key="1">
    <source>
        <dbReference type="EMBL" id="KIK51485.1"/>
    </source>
</evidence>
<protein>
    <submittedName>
        <fullName evidence="1">Uncharacterized protein</fullName>
    </submittedName>
</protein>
<dbReference type="EMBL" id="KN834862">
    <property type="protein sequence ID" value="KIK51485.1"/>
    <property type="molecule type" value="Genomic_DNA"/>
</dbReference>
<dbReference type="HOGENOM" id="CLU_2038328_0_0_1"/>
<dbReference type="AlphaFoldDB" id="A0A0D0AMN1"/>
<gene>
    <name evidence="1" type="ORF">GYMLUDRAFT_394002</name>
</gene>
<name>A0A0D0AMN1_9AGAR</name>
<sequence>MDAFVDFSLVYRFSVHCNYLIEILSHTPTRSGEIYEKVMLLEWWLIRTSQVVGRFNVRISSTGMEERTLQCARKRSFMLSKLSFRLVSKDRGGTERGMGFFAEFKRSNSKAIDTHTHTKTR</sequence>
<organism evidence="1 2">
    <name type="scientific">Collybiopsis luxurians FD-317 M1</name>
    <dbReference type="NCBI Taxonomy" id="944289"/>
    <lineage>
        <taxon>Eukaryota</taxon>
        <taxon>Fungi</taxon>
        <taxon>Dikarya</taxon>
        <taxon>Basidiomycota</taxon>
        <taxon>Agaricomycotina</taxon>
        <taxon>Agaricomycetes</taxon>
        <taxon>Agaricomycetidae</taxon>
        <taxon>Agaricales</taxon>
        <taxon>Marasmiineae</taxon>
        <taxon>Omphalotaceae</taxon>
        <taxon>Collybiopsis</taxon>
        <taxon>Collybiopsis luxurians</taxon>
    </lineage>
</organism>
<accession>A0A0D0AMN1</accession>